<evidence type="ECO:0008006" key="3">
    <source>
        <dbReference type="Google" id="ProtNLM"/>
    </source>
</evidence>
<protein>
    <recommendedName>
        <fullName evidence="3">Condensation domain-containing protein</fullName>
    </recommendedName>
</protein>
<dbReference type="EMBL" id="AP022588">
    <property type="protein sequence ID" value="BBY26477.1"/>
    <property type="molecule type" value="Genomic_DNA"/>
</dbReference>
<dbReference type="KEGG" id="msei:MSEDJ_05730"/>
<dbReference type="Proteomes" id="UP000467193">
    <property type="component" value="Chromosome"/>
</dbReference>
<keyword evidence="2" id="KW-1185">Reference proteome</keyword>
<accession>A0A7I7QKH2</accession>
<name>A0A7I7QKH2_9MYCO</name>
<gene>
    <name evidence="1" type="ORF">MSEDJ_05730</name>
</gene>
<evidence type="ECO:0000313" key="1">
    <source>
        <dbReference type="EMBL" id="BBY26477.1"/>
    </source>
</evidence>
<evidence type="ECO:0000313" key="2">
    <source>
        <dbReference type="Proteomes" id="UP000467193"/>
    </source>
</evidence>
<organism evidence="1 2">
    <name type="scientific">Mycolicibacterium sediminis</name>
    <dbReference type="NCBI Taxonomy" id="1286180"/>
    <lineage>
        <taxon>Bacteria</taxon>
        <taxon>Bacillati</taxon>
        <taxon>Actinomycetota</taxon>
        <taxon>Actinomycetes</taxon>
        <taxon>Mycobacteriales</taxon>
        <taxon>Mycobacteriaceae</taxon>
        <taxon>Mycolicibacterium</taxon>
    </lineage>
</organism>
<reference evidence="1 2" key="1">
    <citation type="journal article" date="2019" name="Emerg. Microbes Infect.">
        <title>Comprehensive subspecies identification of 175 nontuberculous mycobacteria species based on 7547 genomic profiles.</title>
        <authorList>
            <person name="Matsumoto Y."/>
            <person name="Kinjo T."/>
            <person name="Motooka D."/>
            <person name="Nabeya D."/>
            <person name="Jung N."/>
            <person name="Uechi K."/>
            <person name="Horii T."/>
            <person name="Iida T."/>
            <person name="Fujita J."/>
            <person name="Nakamura S."/>
        </authorList>
    </citation>
    <scope>NUCLEOTIDE SEQUENCE [LARGE SCALE GENOMIC DNA]</scope>
    <source>
        <strain evidence="1 2">JCM 17899</strain>
    </source>
</reference>
<sequence>MDLALTPSRTVAVVGPVAGLETSRATAVLAAAGALPQPHLAVEPRAGERAWRYRTDLAEHVVRRDDLPTDDLGALLTTVRRGADETRPLNALLCGDHLVVDYSHGVGDGQLGVYLLAALCGDVDEERSRILARGLPPRAVGSAAWRHFRARPAAIADVRRLRSENKVTTTGGRPTRTVDDWQAHNRTVTAYMPPATVTATRDWSRANAPGATSASLTVALWMAALRAQGAELDERVMILMNCRRYLDPSHALAQGNFAVAMPVVLPASGDPAEIAALVRRIFDSGWPIAVLLMAEAKARLGRGGTDPGSAPGLADAGGRIRLSISDLGRLPMFDHVEWVPGGRPPQLAAYLEPDGPDAVTLLVSELAGGRTFTATFCDAAVDAGLVEGALKRMCDDPLGTLPSAGH</sequence>
<proteinExistence type="predicted"/>
<dbReference type="AlphaFoldDB" id="A0A7I7QKH2"/>